<evidence type="ECO:0008006" key="4">
    <source>
        <dbReference type="Google" id="ProtNLM"/>
    </source>
</evidence>
<dbReference type="Proteomes" id="UP001230978">
    <property type="component" value="Chromosome"/>
</dbReference>
<dbReference type="SUPFAM" id="SSF53474">
    <property type="entry name" value="alpha/beta-Hydrolases"/>
    <property type="match status" value="1"/>
</dbReference>
<keyword evidence="1" id="KW-0732">Signal</keyword>
<name>A0ABY8Q4R6_9RHOB</name>
<keyword evidence="3" id="KW-1185">Reference proteome</keyword>
<dbReference type="InterPro" id="IPR029058">
    <property type="entry name" value="AB_hydrolase_fold"/>
</dbReference>
<dbReference type="RefSeq" id="WP_281465626.1">
    <property type="nucleotide sequence ID" value="NZ_CP124535.1"/>
</dbReference>
<gene>
    <name evidence="2" type="ORF">QF092_16630</name>
</gene>
<evidence type="ECO:0000313" key="3">
    <source>
        <dbReference type="Proteomes" id="UP001230978"/>
    </source>
</evidence>
<evidence type="ECO:0000256" key="1">
    <source>
        <dbReference type="SAM" id="SignalP"/>
    </source>
</evidence>
<feature type="chain" id="PRO_5047234760" description="1-alkyl-2-acetylglycerophosphocholine esterase" evidence="1">
    <location>
        <begin position="20"/>
        <end position="110"/>
    </location>
</feature>
<evidence type="ECO:0000313" key="2">
    <source>
        <dbReference type="EMBL" id="WGV15854.1"/>
    </source>
</evidence>
<protein>
    <recommendedName>
        <fullName evidence="4">1-alkyl-2-acetylglycerophosphocholine esterase</fullName>
    </recommendedName>
</protein>
<feature type="signal peptide" evidence="1">
    <location>
        <begin position="1"/>
        <end position="19"/>
    </location>
</feature>
<dbReference type="Gene3D" id="3.40.50.1820">
    <property type="entry name" value="alpha/beta hydrolase"/>
    <property type="match status" value="1"/>
</dbReference>
<sequence length="110" mass="11924">MKNPILASCLSLMPAALFAQVAGVQEGTIPAPHHGREMEFAVWYPGVAGSVVAPFAGNPVFRPVTVATNAKAVPGRYPLVLLSHGLGGHYRSLGWLWRWRCWTRRCGTAI</sequence>
<proteinExistence type="predicted"/>
<reference evidence="2 3" key="1">
    <citation type="submission" date="2023-04" db="EMBL/GenBank/DDBJ databases">
        <title>YMD61, complete Genome.</title>
        <authorList>
            <person name="Zhang J."/>
        </authorList>
    </citation>
    <scope>NUCLEOTIDE SEQUENCE [LARGE SCALE GENOMIC DNA]</scope>
    <source>
        <strain evidence="2 3">YMD61</strain>
    </source>
</reference>
<accession>A0ABY8Q4R6</accession>
<dbReference type="EMBL" id="CP124535">
    <property type="protein sequence ID" value="WGV15854.1"/>
    <property type="molecule type" value="Genomic_DNA"/>
</dbReference>
<organism evidence="2 3">
    <name type="scientific">Fuscovulum ytuae</name>
    <dbReference type="NCBI Taxonomy" id="3042299"/>
    <lineage>
        <taxon>Bacteria</taxon>
        <taxon>Pseudomonadati</taxon>
        <taxon>Pseudomonadota</taxon>
        <taxon>Alphaproteobacteria</taxon>
        <taxon>Rhodobacterales</taxon>
        <taxon>Paracoccaceae</taxon>
        <taxon>Fuscovulum</taxon>
    </lineage>
</organism>